<accession>A0A5B8RBG0</accession>
<gene>
    <name evidence="1" type="ORF">KBTEX_02470</name>
</gene>
<reference evidence="1" key="1">
    <citation type="submission" date="2019-06" db="EMBL/GenBank/DDBJ databases">
        <authorList>
            <person name="Murdoch R.W."/>
            <person name="Fathepure B."/>
        </authorList>
    </citation>
    <scope>NUCLEOTIDE SEQUENCE</scope>
</reference>
<protein>
    <submittedName>
        <fullName evidence="1">Uncharacterized protein</fullName>
    </submittedName>
</protein>
<name>A0A5B8RBG0_9ZZZZ</name>
<evidence type="ECO:0000313" key="1">
    <source>
        <dbReference type="EMBL" id="QEA06140.1"/>
    </source>
</evidence>
<dbReference type="EMBL" id="MN079126">
    <property type="protein sequence ID" value="QEA06140.1"/>
    <property type="molecule type" value="Genomic_DNA"/>
</dbReference>
<sequence>MSMEQHYHVGPAPDGRWSVLLTRSRRNVYGHAEHQSTIVITRERTRATAQRIADRENRDYRRWLERQTGRVQR</sequence>
<proteinExistence type="predicted"/>
<organism evidence="1">
    <name type="scientific">uncultured organism</name>
    <dbReference type="NCBI Taxonomy" id="155900"/>
    <lineage>
        <taxon>unclassified sequences</taxon>
        <taxon>environmental samples</taxon>
    </lineage>
</organism>
<dbReference type="AlphaFoldDB" id="A0A5B8RBG0"/>